<evidence type="ECO:0000313" key="3">
    <source>
        <dbReference type="Proteomes" id="UP000005239"/>
    </source>
</evidence>
<evidence type="ECO:0000313" key="2">
    <source>
        <dbReference type="EnsemblMetazoa" id="PPA23746.1"/>
    </source>
</evidence>
<sequence length="897" mass="100148">MLPYSPHILMVILIQISSSHPIHKRCLASPCRDDGESKNIKILLETVDDETRKPVQQATGYYIANKNYSLSLTPPPVTPTPFPTSQPPHPQYIPPSPYQPPSPTPPTRSFHFLLPSSSPSSIVRSPIFLRSEPLPSSSLVPSVYKNPSGVVRPSSQLQPPPYVVVKVKKVSSPPPIEIITTPRSEATLTPTTTVSPSHRFPITTSYPHSFHFIPPSSTSSLSTITSSSSSTIPSPLPSQLSIDPSTTVSVPNRVETTTTATSQTNNRIEMSEEEFRKKVVAMLNKNQLLCTMFGICHGLSEKDVTPTVTPRTVYNPTPADHQFEFIPRIVNAPTTPSPFQFVFEFASTIAPTLKKLNQQLPIFSAQYAANPSPIQPNPKGFNRNKLTLSSLLSSIVSSPLASHCPSCVQLLLNLCPTDGRSTKDCIVTTTPKPMTSPPFHSPIRSQPTFAFSFPSSITGQQIKAAAVVPTTTSLRPWQTTYSRTSSSTTIDPFAPLMDDEVQYDFDFDKRPSEAIQYDDGGGYGLVGEKRGVLPWSIKRAVLLLRRDDSIEKVRDECKKQMNLLSFAYFLISVKGENYSSIHSEEISSSTAAPTFERNLYDQLLERTVTNDEIHTLPMFYADHWFFWDSSVAITRHNEHICVHELNDTRLEHVHFSNGTPATSLYHICMDSEDCCGAECCERVGTALRIFRWFLVILVGLFAIITVEECVRHAFECIIAVRWREYRKRRDEEKMRLKFQKELVETPLKADPLSRSSSKRRLSVEAHRSLLDSSGRPFPPKANSRSIQSISNVLTAPPVVERTTQTDAHLHNFSSRRSGNETILLLPSFDTCSDALQTYREEEITDDSGIAFGTLHDAINYRSPFYGEKVPNYELRSTDHAVLPLRNVPSTNRIQTTV</sequence>
<dbReference type="PANTHER" id="PTHR47520">
    <property type="entry name" value="CX DOMAIN-CONTAINING PROTEIN-RELATED"/>
    <property type="match status" value="1"/>
</dbReference>
<dbReference type="PANTHER" id="PTHR47520:SF11">
    <property type="entry name" value="CX DOMAIN-CONTAINING PROTEIN"/>
    <property type="match status" value="1"/>
</dbReference>
<protein>
    <submittedName>
        <fullName evidence="2">CX domain-containing protein</fullName>
    </submittedName>
</protein>
<reference evidence="3" key="1">
    <citation type="journal article" date="2008" name="Nat. Genet.">
        <title>The Pristionchus pacificus genome provides a unique perspective on nematode lifestyle and parasitism.</title>
        <authorList>
            <person name="Dieterich C."/>
            <person name="Clifton S.W."/>
            <person name="Schuster L.N."/>
            <person name="Chinwalla A."/>
            <person name="Delehaunty K."/>
            <person name="Dinkelacker I."/>
            <person name="Fulton L."/>
            <person name="Fulton R."/>
            <person name="Godfrey J."/>
            <person name="Minx P."/>
            <person name="Mitreva M."/>
            <person name="Roeseler W."/>
            <person name="Tian H."/>
            <person name="Witte H."/>
            <person name="Yang S.P."/>
            <person name="Wilson R.K."/>
            <person name="Sommer R.J."/>
        </authorList>
    </citation>
    <scope>NUCLEOTIDE SEQUENCE [LARGE SCALE GENOMIC DNA]</scope>
    <source>
        <strain evidence="3">PS312</strain>
    </source>
</reference>
<proteinExistence type="predicted"/>
<dbReference type="InterPro" id="IPR002619">
    <property type="entry name" value="CX"/>
</dbReference>
<feature type="region of interest" description="Disordered" evidence="1">
    <location>
        <begin position="74"/>
        <end position="110"/>
    </location>
</feature>
<dbReference type="EnsemblMetazoa" id="PPA23746.1">
    <property type="protein sequence ID" value="PPA23746.1"/>
    <property type="gene ID" value="WBGene00113300"/>
</dbReference>
<gene>
    <name evidence="2" type="primary">WBGene00113300</name>
</gene>
<dbReference type="AlphaFoldDB" id="A0A2A6BGC2"/>
<accession>A0A8R1YJB7</accession>
<accession>A0A2A6BGC2</accession>
<organism evidence="2 3">
    <name type="scientific">Pristionchus pacificus</name>
    <name type="common">Parasitic nematode worm</name>
    <dbReference type="NCBI Taxonomy" id="54126"/>
    <lineage>
        <taxon>Eukaryota</taxon>
        <taxon>Metazoa</taxon>
        <taxon>Ecdysozoa</taxon>
        <taxon>Nematoda</taxon>
        <taxon>Chromadorea</taxon>
        <taxon>Rhabditida</taxon>
        <taxon>Rhabditina</taxon>
        <taxon>Diplogasteromorpha</taxon>
        <taxon>Diplogasteroidea</taxon>
        <taxon>Neodiplogasteridae</taxon>
        <taxon>Pristionchus</taxon>
    </lineage>
</organism>
<reference evidence="2" key="2">
    <citation type="submission" date="2022-06" db="UniProtKB">
        <authorList>
            <consortium name="EnsemblMetazoa"/>
        </authorList>
    </citation>
    <scope>IDENTIFICATION</scope>
    <source>
        <strain evidence="2">PS312</strain>
    </source>
</reference>
<name>A0A2A6BGC2_PRIPA</name>
<dbReference type="Proteomes" id="UP000005239">
    <property type="component" value="Unassembled WGS sequence"/>
</dbReference>
<evidence type="ECO:0000256" key="1">
    <source>
        <dbReference type="SAM" id="MobiDB-lite"/>
    </source>
</evidence>
<dbReference type="Pfam" id="PF01705">
    <property type="entry name" value="CX"/>
    <property type="match status" value="1"/>
</dbReference>
<keyword evidence="3" id="KW-1185">Reference proteome</keyword>
<feature type="compositionally biased region" description="Pro residues" evidence="1">
    <location>
        <begin position="74"/>
        <end position="106"/>
    </location>
</feature>